<dbReference type="EMBL" id="CP001874">
    <property type="protein sequence ID" value="ADG90127.1"/>
    <property type="molecule type" value="Genomic_DNA"/>
</dbReference>
<dbReference type="STRING" id="469371.Tbis_3438"/>
<keyword evidence="3 7" id="KW-0479">Metal-binding</keyword>
<evidence type="ECO:0000313" key="8">
    <source>
        <dbReference type="EMBL" id="ADG90127.1"/>
    </source>
</evidence>
<dbReference type="GO" id="GO:0020037">
    <property type="term" value="F:heme binding"/>
    <property type="evidence" value="ECO:0007669"/>
    <property type="project" value="InterPro"/>
</dbReference>
<dbReference type="AlphaFoldDB" id="D6Y9U6"/>
<dbReference type="PROSITE" id="PS00086">
    <property type="entry name" value="CYTOCHROME_P450"/>
    <property type="match status" value="1"/>
</dbReference>
<keyword evidence="6 7" id="KW-0503">Monooxygenase</keyword>
<evidence type="ECO:0000256" key="1">
    <source>
        <dbReference type="ARBA" id="ARBA00010617"/>
    </source>
</evidence>
<dbReference type="CDD" id="cd20625">
    <property type="entry name" value="CYP164-like"/>
    <property type="match status" value="1"/>
</dbReference>
<sequence length="412" mass="46983">MVPVTADPYGGFVAFDPWSPEFIAHPYEVYRELREKEPVSYFEPTNQWLISRYADVNALLRDHRRLGRSYLHVATHEEFGRQPEPEFQEPFWRVVRAGMLDVEPPVHTRLRRLVSKAFTPRMVESLRPRIRQIATELATRFAESGGGDLIAEVAEPLPVTVIAEMLGIPEADRHLLRPWSADMCKMYELNPPLEAQHTAVRAAVEFADYLRELARERRERPGDDMISTLARIADDGDRLTEDELIGTCVLLLNAGHEATVNATGSAWWALFRNPGTLERLRAEPELLPTAIEELLRFDTPAQMFERWVLEEIEVHGVRIPRGSEVALLFGSANRDPEVFDDPDRLDLGRDPNPHLTFGAGIHFCLGAPLARVELQESFRALLRAAPAIEPVTEPEWKPQYIIRGLRELKVRI</sequence>
<evidence type="ECO:0000256" key="5">
    <source>
        <dbReference type="ARBA" id="ARBA00023004"/>
    </source>
</evidence>
<evidence type="ECO:0000256" key="6">
    <source>
        <dbReference type="ARBA" id="ARBA00023033"/>
    </source>
</evidence>
<dbReference type="GO" id="GO:0016705">
    <property type="term" value="F:oxidoreductase activity, acting on paired donors, with incorporation or reduction of molecular oxygen"/>
    <property type="evidence" value="ECO:0007669"/>
    <property type="project" value="InterPro"/>
</dbReference>
<name>D6Y9U6_THEBD</name>
<evidence type="ECO:0000256" key="7">
    <source>
        <dbReference type="RuleBase" id="RU000461"/>
    </source>
</evidence>
<proteinExistence type="inferred from homology"/>
<keyword evidence="4 7" id="KW-0560">Oxidoreductase</keyword>
<dbReference type="PRINTS" id="PR00359">
    <property type="entry name" value="BP450"/>
</dbReference>
<gene>
    <name evidence="8" type="ordered locus">Tbis_3438</name>
</gene>
<keyword evidence="2 7" id="KW-0349">Heme</keyword>
<dbReference type="FunFam" id="1.10.630.10:FF:000018">
    <property type="entry name" value="Cytochrome P450 monooxygenase"/>
    <property type="match status" value="1"/>
</dbReference>
<evidence type="ECO:0000256" key="4">
    <source>
        <dbReference type="ARBA" id="ARBA00023002"/>
    </source>
</evidence>
<dbReference type="InterPro" id="IPR036396">
    <property type="entry name" value="Cyt_P450_sf"/>
</dbReference>
<keyword evidence="9" id="KW-1185">Reference proteome</keyword>
<dbReference type="HOGENOM" id="CLU_033716_2_0_11"/>
<accession>D6Y9U6</accession>
<dbReference type="OrthoDB" id="5500002at2"/>
<protein>
    <submittedName>
        <fullName evidence="8">Cytochrome P450</fullName>
    </submittedName>
</protein>
<dbReference type="Pfam" id="PF00067">
    <property type="entry name" value="p450"/>
    <property type="match status" value="1"/>
</dbReference>
<dbReference type="GO" id="GO:0004497">
    <property type="term" value="F:monooxygenase activity"/>
    <property type="evidence" value="ECO:0007669"/>
    <property type="project" value="UniProtKB-KW"/>
</dbReference>
<comment type="similarity">
    <text evidence="1 7">Belongs to the cytochrome P450 family.</text>
</comment>
<dbReference type="InterPro" id="IPR001128">
    <property type="entry name" value="Cyt_P450"/>
</dbReference>
<dbReference type="Proteomes" id="UP000006640">
    <property type="component" value="Chromosome"/>
</dbReference>
<dbReference type="InterPro" id="IPR002397">
    <property type="entry name" value="Cyt_P450_B"/>
</dbReference>
<dbReference type="PANTHER" id="PTHR46696">
    <property type="entry name" value="P450, PUTATIVE (EUROFUNG)-RELATED"/>
    <property type="match status" value="1"/>
</dbReference>
<reference evidence="8 9" key="1">
    <citation type="submission" date="2010-01" db="EMBL/GenBank/DDBJ databases">
        <title>The complete genome of Thermobispora bispora DSM 43833.</title>
        <authorList>
            <consortium name="US DOE Joint Genome Institute (JGI-PGF)"/>
            <person name="Lucas S."/>
            <person name="Copeland A."/>
            <person name="Lapidus A."/>
            <person name="Glavina del Rio T."/>
            <person name="Dalin E."/>
            <person name="Tice H."/>
            <person name="Bruce D."/>
            <person name="Goodwin L."/>
            <person name="Pitluck S."/>
            <person name="Kyrpides N."/>
            <person name="Mavromatis K."/>
            <person name="Ivanova N."/>
            <person name="Mikhailova N."/>
            <person name="Chertkov O."/>
            <person name="Brettin T."/>
            <person name="Detter J.C."/>
            <person name="Han C."/>
            <person name="Larimer F."/>
            <person name="Land M."/>
            <person name="Hauser L."/>
            <person name="Markowitz V."/>
            <person name="Cheng J.-F."/>
            <person name="Hugenholtz P."/>
            <person name="Woyke T."/>
            <person name="Wu D."/>
            <person name="Jando M."/>
            <person name="Schneider S."/>
            <person name="Klenk H.-P."/>
            <person name="Eisen J.A."/>
        </authorList>
    </citation>
    <scope>NUCLEOTIDE SEQUENCE [LARGE SCALE GENOMIC DNA]</scope>
    <source>
        <strain evidence="9">ATCC 19993 / DSM 43833 / CBS 139.67 / JCM 10125 / KCTC 9307 / NBRC 14880 / R51</strain>
    </source>
</reference>
<dbReference type="SUPFAM" id="SSF48264">
    <property type="entry name" value="Cytochrome P450"/>
    <property type="match status" value="1"/>
</dbReference>
<dbReference type="PANTHER" id="PTHR46696:SF1">
    <property type="entry name" value="CYTOCHROME P450 YJIB-RELATED"/>
    <property type="match status" value="1"/>
</dbReference>
<dbReference type="Gene3D" id="1.10.630.10">
    <property type="entry name" value="Cytochrome P450"/>
    <property type="match status" value="1"/>
</dbReference>
<dbReference type="eggNOG" id="COG2124">
    <property type="taxonomic scope" value="Bacteria"/>
</dbReference>
<dbReference type="InterPro" id="IPR017972">
    <property type="entry name" value="Cyt_P450_CS"/>
</dbReference>
<evidence type="ECO:0000256" key="2">
    <source>
        <dbReference type="ARBA" id="ARBA00022617"/>
    </source>
</evidence>
<keyword evidence="5 7" id="KW-0408">Iron</keyword>
<organism evidence="8 9">
    <name type="scientific">Thermobispora bispora (strain ATCC 19993 / DSM 43833 / CBS 139.67 / JCM 10125 / KCTC 9307 / NBRC 14880 / R51)</name>
    <dbReference type="NCBI Taxonomy" id="469371"/>
    <lineage>
        <taxon>Bacteria</taxon>
        <taxon>Bacillati</taxon>
        <taxon>Actinomycetota</taxon>
        <taxon>Actinomycetes</taxon>
        <taxon>Streptosporangiales</taxon>
        <taxon>Streptosporangiaceae</taxon>
        <taxon>Thermobispora</taxon>
    </lineage>
</organism>
<evidence type="ECO:0000256" key="3">
    <source>
        <dbReference type="ARBA" id="ARBA00022723"/>
    </source>
</evidence>
<evidence type="ECO:0000313" key="9">
    <source>
        <dbReference type="Proteomes" id="UP000006640"/>
    </source>
</evidence>
<dbReference type="GO" id="GO:0005506">
    <property type="term" value="F:iron ion binding"/>
    <property type="evidence" value="ECO:0007669"/>
    <property type="project" value="InterPro"/>
</dbReference>
<dbReference type="KEGG" id="tbi:Tbis_3438"/>